<keyword evidence="2" id="KW-1185">Reference proteome</keyword>
<evidence type="ECO:0000313" key="1">
    <source>
        <dbReference type="EMBL" id="EGV19032.1"/>
    </source>
</evidence>
<dbReference type="AlphaFoldDB" id="F9UA84"/>
<dbReference type="Gene3D" id="1.10.238.160">
    <property type="match status" value="1"/>
</dbReference>
<evidence type="ECO:0000313" key="2">
    <source>
        <dbReference type="Proteomes" id="UP000005459"/>
    </source>
</evidence>
<dbReference type="OrthoDB" id="8455288at2"/>
<dbReference type="Proteomes" id="UP000005459">
    <property type="component" value="Unassembled WGS sequence"/>
</dbReference>
<protein>
    <submittedName>
        <fullName evidence="1">Phage transcriptional regulator, AlpA</fullName>
    </submittedName>
</protein>
<name>F9UA84_9GAMM</name>
<organism evidence="1 2">
    <name type="scientific">Thiocapsa marina 5811</name>
    <dbReference type="NCBI Taxonomy" id="768671"/>
    <lineage>
        <taxon>Bacteria</taxon>
        <taxon>Pseudomonadati</taxon>
        <taxon>Pseudomonadota</taxon>
        <taxon>Gammaproteobacteria</taxon>
        <taxon>Chromatiales</taxon>
        <taxon>Chromatiaceae</taxon>
        <taxon>Thiocapsa</taxon>
    </lineage>
</organism>
<sequence length="64" mass="7253">MSGSFLRLPQVLALAGLQKSALYKRIGLGQFPRPVKLSARCAVWPEDEIRDWQKRQIDSRDNAA</sequence>
<dbReference type="Pfam" id="PF05930">
    <property type="entry name" value="Phage_AlpA"/>
    <property type="match status" value="1"/>
</dbReference>
<reference evidence="1 2" key="1">
    <citation type="submission" date="2011-06" db="EMBL/GenBank/DDBJ databases">
        <title>The draft genome of Thiocapsa marina 5811.</title>
        <authorList>
            <consortium name="US DOE Joint Genome Institute (JGI-PGF)"/>
            <person name="Lucas S."/>
            <person name="Han J."/>
            <person name="Cheng J.-F."/>
            <person name="Goodwin L."/>
            <person name="Pitluck S."/>
            <person name="Peters L."/>
            <person name="Land M.L."/>
            <person name="Hauser L."/>
            <person name="Vogl K."/>
            <person name="Liu Z."/>
            <person name="Imhoff J."/>
            <person name="Thiel V."/>
            <person name="Frigaard N.-U."/>
            <person name="Bryant D."/>
            <person name="Woyke T.J."/>
        </authorList>
    </citation>
    <scope>NUCLEOTIDE SEQUENCE [LARGE SCALE GENOMIC DNA]</scope>
    <source>
        <strain evidence="1 2">5811</strain>
    </source>
</reference>
<dbReference type="EMBL" id="AFWV01000005">
    <property type="protein sequence ID" value="EGV19032.1"/>
    <property type="molecule type" value="Genomic_DNA"/>
</dbReference>
<gene>
    <name evidence="1" type="ORF">ThimaDRAFT_1836</name>
</gene>
<dbReference type="PANTHER" id="PTHR36154:SF1">
    <property type="entry name" value="DNA-BINDING TRANSCRIPTIONAL ACTIVATOR ALPA"/>
    <property type="match status" value="1"/>
</dbReference>
<accession>F9UA84</accession>
<proteinExistence type="predicted"/>
<dbReference type="InterPro" id="IPR010260">
    <property type="entry name" value="AlpA"/>
</dbReference>
<dbReference type="PANTHER" id="PTHR36154">
    <property type="entry name" value="DNA-BINDING TRANSCRIPTIONAL ACTIVATOR ALPA"/>
    <property type="match status" value="1"/>
</dbReference>
<dbReference type="STRING" id="768671.ThimaDRAFT_1836"/>
<dbReference type="InterPro" id="IPR052931">
    <property type="entry name" value="Prophage_regulatory_activator"/>
</dbReference>